<dbReference type="AlphaFoldDB" id="G3A406"/>
<reference evidence="1" key="2">
    <citation type="submission" date="2011-04" db="EMBL/GenBank/DDBJ databases">
        <authorList>
            <person name="Genoscope - CEA"/>
        </authorList>
    </citation>
    <scope>NUCLEOTIDE SEQUENCE</scope>
    <source>
        <strain evidence="1">R24</strain>
    </source>
</reference>
<evidence type="ECO:0000313" key="1">
    <source>
        <dbReference type="EMBL" id="CCA88628.1"/>
    </source>
</evidence>
<dbReference type="EMBL" id="FR854088">
    <property type="protein sequence ID" value="CCA88628.1"/>
    <property type="molecule type" value="Genomic_DNA"/>
</dbReference>
<accession>G3A406</accession>
<protein>
    <recommendedName>
        <fullName evidence="2">Transposase</fullName>
    </recommendedName>
</protein>
<evidence type="ECO:0008006" key="2">
    <source>
        <dbReference type="Google" id="ProtNLM"/>
    </source>
</evidence>
<organism evidence="1">
    <name type="scientific">Ralstonia syzygii R24</name>
    <dbReference type="NCBI Taxonomy" id="907261"/>
    <lineage>
        <taxon>Bacteria</taxon>
        <taxon>Pseudomonadati</taxon>
        <taxon>Pseudomonadota</taxon>
        <taxon>Betaproteobacteria</taxon>
        <taxon>Burkholderiales</taxon>
        <taxon>Burkholderiaceae</taxon>
        <taxon>Ralstonia</taxon>
        <taxon>Ralstonia solanacearum species complex</taxon>
    </lineage>
</organism>
<sequence>MLCLGKHLERGVYDILDKRVMVQIADRSELHTFRVMPQRWAVERGFAWLEKNRRLWKNCEREHTRDTTDAELADLLSGYSSKFQVGFS</sequence>
<gene>
    <name evidence="1" type="ORF">RALSY_30379</name>
</gene>
<name>G3A406_9RALS</name>
<proteinExistence type="predicted"/>
<reference evidence="1" key="1">
    <citation type="journal article" date="2011" name="PLoS ONE">
        <title>Ralstonia syzygii, the Blood Disease Bacterium and some Asian R. solanacearum strains form a single genomic species despite divergent lifestyles.</title>
        <authorList>
            <person name="Remenant B."/>
            <person name="de Cambiaire J.C."/>
            <person name="Cellier G."/>
            <person name="Jacobs J.M."/>
            <person name="Mangenot S."/>
            <person name="Barbe V."/>
            <person name="Lajus A."/>
            <person name="Vallenet D."/>
            <person name="Medigue C."/>
            <person name="Fegan M."/>
            <person name="Allen C."/>
            <person name="Prior P."/>
        </authorList>
    </citation>
    <scope>NUCLEOTIDE SEQUENCE</scope>
    <source>
        <strain evidence="1">R24</strain>
    </source>
</reference>